<name>A0A0E3SH48_9EURY</name>
<dbReference type="STRING" id="1434110.MSHOH_2530"/>
<sequence>MNVEQYKNKIEVLNIKLQNQEISVEELIINFVDLESDYEFILNINKEISLRFDALLNLLPTSEQIDILLENSNQPKLQKLKNVVKSLEKFDNKIIKDYNKNVRSRVL</sequence>
<feature type="coiled-coil region" evidence="1">
    <location>
        <begin position="3"/>
        <end position="30"/>
    </location>
</feature>
<evidence type="ECO:0000313" key="2">
    <source>
        <dbReference type="EMBL" id="AKB79013.1"/>
    </source>
</evidence>
<dbReference type="Proteomes" id="UP000033101">
    <property type="component" value="Chromosome"/>
</dbReference>
<reference evidence="2 3" key="1">
    <citation type="submission" date="2014-07" db="EMBL/GenBank/DDBJ databases">
        <title>Methanogenic archaea and the global carbon cycle.</title>
        <authorList>
            <person name="Henriksen J.R."/>
            <person name="Luke J."/>
            <person name="Reinhart S."/>
            <person name="Benedict M.N."/>
            <person name="Youngblut N.D."/>
            <person name="Metcalf M.E."/>
            <person name="Whitaker R.J."/>
            <person name="Metcalf W.W."/>
        </authorList>
    </citation>
    <scope>NUCLEOTIDE SEQUENCE [LARGE SCALE GENOMIC DNA]</scope>
    <source>
        <strain evidence="2 3">HB-1</strain>
    </source>
</reference>
<dbReference type="HOGENOM" id="CLU_2204128_0_0_2"/>
<dbReference type="PATRIC" id="fig|1434110.4.peg.3255"/>
<keyword evidence="3" id="KW-1185">Reference proteome</keyword>
<evidence type="ECO:0000256" key="1">
    <source>
        <dbReference type="SAM" id="Coils"/>
    </source>
</evidence>
<dbReference type="KEGG" id="mhor:MSHOH_2530"/>
<organism evidence="2 3">
    <name type="scientific">Methanosarcina horonobensis HB-1 = JCM 15518</name>
    <dbReference type="NCBI Taxonomy" id="1434110"/>
    <lineage>
        <taxon>Archaea</taxon>
        <taxon>Methanobacteriati</taxon>
        <taxon>Methanobacteriota</taxon>
        <taxon>Stenosarchaea group</taxon>
        <taxon>Methanomicrobia</taxon>
        <taxon>Methanosarcinales</taxon>
        <taxon>Methanosarcinaceae</taxon>
        <taxon>Methanosarcina</taxon>
    </lineage>
</organism>
<evidence type="ECO:0000313" key="3">
    <source>
        <dbReference type="Proteomes" id="UP000033101"/>
    </source>
</evidence>
<protein>
    <submittedName>
        <fullName evidence="2">Uncharacterized protein</fullName>
    </submittedName>
</protein>
<gene>
    <name evidence="2" type="ORF">MSHOH_2530</name>
</gene>
<dbReference type="GeneID" id="24831819"/>
<proteinExistence type="predicted"/>
<dbReference type="RefSeq" id="WP_048140365.1">
    <property type="nucleotide sequence ID" value="NZ_BBCW01000035.1"/>
</dbReference>
<dbReference type="AlphaFoldDB" id="A0A0E3SH48"/>
<dbReference type="EMBL" id="CP009516">
    <property type="protein sequence ID" value="AKB79013.1"/>
    <property type="molecule type" value="Genomic_DNA"/>
</dbReference>
<accession>A0A0E3SH48</accession>
<keyword evidence="1" id="KW-0175">Coiled coil</keyword>